<evidence type="ECO:0000256" key="1">
    <source>
        <dbReference type="ARBA" id="ARBA00004141"/>
    </source>
</evidence>
<keyword evidence="4 6" id="KW-0472">Membrane</keyword>
<dbReference type="Gene3D" id="1.20.1070.10">
    <property type="entry name" value="Rhodopsin 7-helix transmembrane proteins"/>
    <property type="match status" value="1"/>
</dbReference>
<feature type="transmembrane region" description="Helical" evidence="6">
    <location>
        <begin position="390"/>
        <end position="409"/>
    </location>
</feature>
<dbReference type="GO" id="GO:0004930">
    <property type="term" value="F:G protein-coupled receptor activity"/>
    <property type="evidence" value="ECO:0007669"/>
    <property type="project" value="TreeGrafter"/>
</dbReference>
<evidence type="ECO:0000256" key="6">
    <source>
        <dbReference type="SAM" id="Phobius"/>
    </source>
</evidence>
<feature type="transmembrane region" description="Helical" evidence="6">
    <location>
        <begin position="111"/>
        <end position="133"/>
    </location>
</feature>
<keyword evidence="9" id="KW-0675">Receptor</keyword>
<evidence type="ECO:0000259" key="7">
    <source>
        <dbReference type="Pfam" id="PF11710"/>
    </source>
</evidence>
<comment type="subcellular location">
    <subcellularLocation>
        <location evidence="1">Membrane</location>
        <topology evidence="1">Multi-pass membrane protein</topology>
    </subcellularLocation>
</comment>
<dbReference type="AlphaFoldDB" id="A0AA38XZZ9"/>
<feature type="transmembrane region" description="Helical" evidence="6">
    <location>
        <begin position="191"/>
        <end position="220"/>
    </location>
</feature>
<dbReference type="Pfam" id="PF11970">
    <property type="entry name" value="GPR_Gpa2_C"/>
    <property type="match status" value="1"/>
</dbReference>
<protein>
    <submittedName>
        <fullName evidence="9">G protein-coupled receptor gpr1</fullName>
    </submittedName>
</protein>
<dbReference type="Pfam" id="PF11710">
    <property type="entry name" value="Git3"/>
    <property type="match status" value="1"/>
</dbReference>
<comment type="caution">
    <text evidence="9">The sequence shown here is derived from an EMBL/GenBank/DDBJ whole genome shotgun (WGS) entry which is preliminary data.</text>
</comment>
<feature type="transmembrane region" description="Helical" evidence="6">
    <location>
        <begin position="153"/>
        <end position="171"/>
    </location>
</feature>
<feature type="transmembrane region" description="Helical" evidence="6">
    <location>
        <begin position="83"/>
        <end position="99"/>
    </location>
</feature>
<dbReference type="EMBL" id="JAPDRN010000060">
    <property type="protein sequence ID" value="KAJ9631132.1"/>
    <property type="molecule type" value="Genomic_DNA"/>
</dbReference>
<dbReference type="InterPro" id="IPR023041">
    <property type="entry name" value="Glucose_rcpt_Git3-like_N"/>
</dbReference>
<feature type="region of interest" description="Disordered" evidence="5">
    <location>
        <begin position="472"/>
        <end position="497"/>
    </location>
</feature>
<evidence type="ECO:0000313" key="10">
    <source>
        <dbReference type="Proteomes" id="UP001172681"/>
    </source>
</evidence>
<evidence type="ECO:0000256" key="4">
    <source>
        <dbReference type="ARBA" id="ARBA00023136"/>
    </source>
</evidence>
<evidence type="ECO:0000256" key="3">
    <source>
        <dbReference type="ARBA" id="ARBA00022989"/>
    </source>
</evidence>
<feature type="region of interest" description="Disordered" evidence="5">
    <location>
        <begin position="334"/>
        <end position="372"/>
    </location>
</feature>
<keyword evidence="3 6" id="KW-1133">Transmembrane helix</keyword>
<dbReference type="InterPro" id="IPR022596">
    <property type="entry name" value="GPR1/2/3_C"/>
</dbReference>
<dbReference type="PANTHER" id="PTHR23112:SF37">
    <property type="entry name" value="G PROTEIN-COUPLED RECEPTOR GPR1"/>
    <property type="match status" value="1"/>
</dbReference>
<name>A0AA38XZZ9_9EURO</name>
<evidence type="ECO:0000256" key="5">
    <source>
        <dbReference type="SAM" id="MobiDB-lite"/>
    </source>
</evidence>
<dbReference type="GO" id="GO:0005886">
    <property type="term" value="C:plasma membrane"/>
    <property type="evidence" value="ECO:0007669"/>
    <property type="project" value="TreeGrafter"/>
</dbReference>
<feature type="domain" description="G protein-coupled receptor GPR1/2/3 C-terminal" evidence="8">
    <location>
        <begin position="378"/>
        <end position="451"/>
    </location>
</feature>
<reference evidence="9" key="1">
    <citation type="submission" date="2022-10" db="EMBL/GenBank/DDBJ databases">
        <title>Culturing micro-colonial fungi from biological soil crusts in the Mojave desert and describing Neophaeococcomyces mojavensis, and introducing the new genera and species Taxawa tesnikishii.</title>
        <authorList>
            <person name="Kurbessoian T."/>
            <person name="Stajich J.E."/>
        </authorList>
    </citation>
    <scope>NUCLEOTIDE SEQUENCE</scope>
    <source>
        <strain evidence="9">TK_35</strain>
    </source>
</reference>
<gene>
    <name evidence="9" type="primary">GPR1</name>
    <name evidence="9" type="ORF">H2204_008354</name>
</gene>
<keyword evidence="2 6" id="KW-0812">Transmembrane</keyword>
<keyword evidence="10" id="KW-1185">Reference proteome</keyword>
<organism evidence="9 10">
    <name type="scientific">Knufia peltigerae</name>
    <dbReference type="NCBI Taxonomy" id="1002370"/>
    <lineage>
        <taxon>Eukaryota</taxon>
        <taxon>Fungi</taxon>
        <taxon>Dikarya</taxon>
        <taxon>Ascomycota</taxon>
        <taxon>Pezizomycotina</taxon>
        <taxon>Eurotiomycetes</taxon>
        <taxon>Chaetothyriomycetidae</taxon>
        <taxon>Chaetothyriales</taxon>
        <taxon>Trichomeriaceae</taxon>
        <taxon>Knufia</taxon>
    </lineage>
</organism>
<evidence type="ECO:0000259" key="8">
    <source>
        <dbReference type="Pfam" id="PF11970"/>
    </source>
</evidence>
<evidence type="ECO:0000313" key="9">
    <source>
        <dbReference type="EMBL" id="KAJ9631132.1"/>
    </source>
</evidence>
<feature type="transmembrane region" description="Helical" evidence="6">
    <location>
        <begin position="421"/>
        <end position="445"/>
    </location>
</feature>
<feature type="region of interest" description="Disordered" evidence="5">
    <location>
        <begin position="525"/>
        <end position="619"/>
    </location>
</feature>
<proteinExistence type="predicted"/>
<dbReference type="CDD" id="cd00637">
    <property type="entry name" value="7tm_classA_rhodopsin-like"/>
    <property type="match status" value="1"/>
</dbReference>
<dbReference type="PANTHER" id="PTHR23112">
    <property type="entry name" value="G PROTEIN-COUPLED RECEPTOR 157-RELATED"/>
    <property type="match status" value="1"/>
</dbReference>
<dbReference type="GO" id="GO:0007189">
    <property type="term" value="P:adenylate cyclase-activating G protein-coupled receptor signaling pathway"/>
    <property type="evidence" value="ECO:0007669"/>
    <property type="project" value="TreeGrafter"/>
</dbReference>
<dbReference type="Proteomes" id="UP001172681">
    <property type="component" value="Unassembled WGS sequence"/>
</dbReference>
<feature type="compositionally biased region" description="Polar residues" evidence="5">
    <location>
        <begin position="578"/>
        <end position="587"/>
    </location>
</feature>
<accession>A0AA38XZZ9</accession>
<feature type="transmembrane region" description="Helical" evidence="6">
    <location>
        <begin position="37"/>
        <end position="62"/>
    </location>
</feature>
<feature type="domain" description="Glucose receptor Git3-like N-terminal" evidence="7">
    <location>
        <begin position="38"/>
        <end position="225"/>
    </location>
</feature>
<evidence type="ECO:0000256" key="2">
    <source>
        <dbReference type="ARBA" id="ARBA00022692"/>
    </source>
</evidence>
<sequence>MLEALSDALLNARDAPVDYLGDGNGAGGALKPSQNHAIHIAAVCCSSFSLLAALVTLRWFLIMRRSFRHILVMNLIISDSFRAVWYFTFPIVLFAKGNISSSSKFCQATGFFLTFGVEAADMAIFLIALHSVLYILRPNHAVGEGGLYPYRHWVWPVWLLPPLLASCLAFIRNPKPFTTSGVFCSLPKRPIWYRLALSWVPRYIIIAFIISMYLWIYIYVHLKFRGFDKLGKSESLSESPVNSRQLSVPLRSADIEQNGHDGMASKTWSRRMSQQPTPPVEQLVPSSEQLQPWDHMNFITSKPLLNLPDDGAASTGPWGSTWSDDTNMAFAAPSGRPWRKASQDVGSASPHRDPVSRPDVAPNTREKVSSERLDPLRRTRMAIRKQLRSMFVYPLVYIIVWTFPFVFQVRLYNEYYVKHPVYWINILSVIMLSLQAGADCILFSWTEKPWRRIASNSRFSLPAVHRRSRAIFRRTHRKQSPPNTSQQEAHEQSQPKRVVHWWEAEGRRRRDSVWLHTSTISDTFSHLASRRRSRSVDMSRRFPTHSRHLSEDVPSPIAEIEPVSPGSSPAPPRRVGRTSMSRISTNVSEREPRISSGLGNGHNAGPGSLQKVKSHDSNR</sequence>
<dbReference type="SUPFAM" id="SSF81321">
    <property type="entry name" value="Family A G protein-coupled receptor-like"/>
    <property type="match status" value="1"/>
</dbReference>
<feature type="compositionally biased region" description="Basic and acidic residues" evidence="5">
    <location>
        <begin position="488"/>
        <end position="497"/>
    </location>
</feature>